<dbReference type="PANTHER" id="PTHR43767:SF1">
    <property type="entry name" value="NONRIBOSOMAL PEPTIDE SYNTHASE PES1 (EUROFUNG)-RELATED"/>
    <property type="match status" value="1"/>
</dbReference>
<feature type="region of interest" description="Disordered" evidence="1">
    <location>
        <begin position="524"/>
        <end position="561"/>
    </location>
</feature>
<organism evidence="4 5">
    <name type="scientific">Micromonospora zhanjiangensis</name>
    <dbReference type="NCBI Taxonomy" id="1522057"/>
    <lineage>
        <taxon>Bacteria</taxon>
        <taxon>Bacillati</taxon>
        <taxon>Actinomycetota</taxon>
        <taxon>Actinomycetes</taxon>
        <taxon>Micromonosporales</taxon>
        <taxon>Micromonosporaceae</taxon>
        <taxon>Micromonospora</taxon>
    </lineage>
</organism>
<comment type="caution">
    <text evidence="4">The sequence shown here is derived from an EMBL/GenBank/DDBJ whole genome shotgun (WGS) entry which is preliminary data.</text>
</comment>
<dbReference type="Pfam" id="PF13193">
    <property type="entry name" value="AMP-binding_C"/>
    <property type="match status" value="1"/>
</dbReference>
<dbReference type="Proteomes" id="UP001595868">
    <property type="component" value="Unassembled WGS sequence"/>
</dbReference>
<evidence type="ECO:0000313" key="4">
    <source>
        <dbReference type="EMBL" id="MFC4104602.1"/>
    </source>
</evidence>
<dbReference type="RefSeq" id="WP_377541534.1">
    <property type="nucleotide sequence ID" value="NZ_JBHSBN010000001.1"/>
</dbReference>
<feature type="domain" description="AMP-dependent synthetase/ligase" evidence="2">
    <location>
        <begin position="21"/>
        <end position="394"/>
    </location>
</feature>
<sequence>MQQRPGVPAAEPDRTLADRVRRAALDRPDRPALIWYDRTITWSELDDAVDRVAAALAAHAPPTGDHPARIAVALPNSPDFAVAFFAILRAGLVAVPVNPGFTPPELRHVLSDSGASVLIGTDRVCDVVAGLRSELPALTTVLGSLPTGVDGVRAEPVPVDREALALLLYTSGTEGRPKGAMLSHRALLANHEQIDRIEPTVLGSDDTALLALPFFHAYGLNSGLGAVAYHGACGVLVERFDPGEALSVIARHQVTVLVGVPSMFLGWSLLPDLDEAMATVRVAVCGAAPLENSTASRFTEATRHPVFVGYGLTETAPVLTSTLVSPVAKAGSIGRAIPGVEVRLVAAAGETVWAGADTGPGYDDPDEPYLDLESAGTDPGEIVVRGANLFSGYWPDGRGGPDPAGWWATGDIAYADADGDLFLVDRLGELILVNGFNVYPHEVELAIEAHPGIAESAVVGIPHPYTGQTVKAYAVRVPGAAVGAEELLEHCERNLARFKCPTAVEFVAELPHSAIGKVRKTMLRTGTTGAPGPAGDPGPADAPAMPVGGPATEPTEVPDAR</sequence>
<dbReference type="PROSITE" id="PS00141">
    <property type="entry name" value="ASP_PROTEASE"/>
    <property type="match status" value="1"/>
</dbReference>
<keyword evidence="5" id="KW-1185">Reference proteome</keyword>
<dbReference type="InterPro" id="IPR045851">
    <property type="entry name" value="AMP-bd_C_sf"/>
</dbReference>
<dbReference type="InterPro" id="IPR042099">
    <property type="entry name" value="ANL_N_sf"/>
</dbReference>
<dbReference type="InterPro" id="IPR050237">
    <property type="entry name" value="ATP-dep_AMP-bd_enzyme"/>
</dbReference>
<dbReference type="Gene3D" id="3.40.50.12780">
    <property type="entry name" value="N-terminal domain of ligase-like"/>
    <property type="match status" value="1"/>
</dbReference>
<dbReference type="Pfam" id="PF00501">
    <property type="entry name" value="AMP-binding"/>
    <property type="match status" value="1"/>
</dbReference>
<name>A0ABV8KFA9_9ACTN</name>
<reference evidence="5" key="1">
    <citation type="journal article" date="2019" name="Int. J. Syst. Evol. Microbiol.">
        <title>The Global Catalogue of Microorganisms (GCM) 10K type strain sequencing project: providing services to taxonomists for standard genome sequencing and annotation.</title>
        <authorList>
            <consortium name="The Broad Institute Genomics Platform"/>
            <consortium name="The Broad Institute Genome Sequencing Center for Infectious Disease"/>
            <person name="Wu L."/>
            <person name="Ma J."/>
        </authorList>
    </citation>
    <scope>NUCLEOTIDE SEQUENCE [LARGE SCALE GENOMIC DNA]</scope>
    <source>
        <strain evidence="5">2902at01</strain>
    </source>
</reference>
<dbReference type="InterPro" id="IPR020845">
    <property type="entry name" value="AMP-binding_CS"/>
</dbReference>
<dbReference type="InterPro" id="IPR000873">
    <property type="entry name" value="AMP-dep_synth/lig_dom"/>
</dbReference>
<dbReference type="SUPFAM" id="SSF56801">
    <property type="entry name" value="Acetyl-CoA synthetase-like"/>
    <property type="match status" value="1"/>
</dbReference>
<evidence type="ECO:0000259" key="3">
    <source>
        <dbReference type="Pfam" id="PF13193"/>
    </source>
</evidence>
<dbReference type="EMBL" id="JBHSBN010000001">
    <property type="protein sequence ID" value="MFC4104602.1"/>
    <property type="molecule type" value="Genomic_DNA"/>
</dbReference>
<evidence type="ECO:0000259" key="2">
    <source>
        <dbReference type="Pfam" id="PF00501"/>
    </source>
</evidence>
<feature type="compositionally biased region" description="Low complexity" evidence="1">
    <location>
        <begin position="525"/>
        <end position="551"/>
    </location>
</feature>
<evidence type="ECO:0000313" key="5">
    <source>
        <dbReference type="Proteomes" id="UP001595868"/>
    </source>
</evidence>
<protein>
    <submittedName>
        <fullName evidence="4">AMP-binding protein</fullName>
    </submittedName>
</protein>
<dbReference type="PANTHER" id="PTHR43767">
    <property type="entry name" value="LONG-CHAIN-FATTY-ACID--COA LIGASE"/>
    <property type="match status" value="1"/>
</dbReference>
<gene>
    <name evidence="4" type="ORF">ACFOX0_01430</name>
</gene>
<feature type="domain" description="AMP-binding enzyme C-terminal" evidence="3">
    <location>
        <begin position="442"/>
        <end position="517"/>
    </location>
</feature>
<proteinExistence type="predicted"/>
<dbReference type="Gene3D" id="3.30.300.30">
    <property type="match status" value="1"/>
</dbReference>
<dbReference type="InterPro" id="IPR025110">
    <property type="entry name" value="AMP-bd_C"/>
</dbReference>
<dbReference type="PROSITE" id="PS00455">
    <property type="entry name" value="AMP_BINDING"/>
    <property type="match status" value="1"/>
</dbReference>
<accession>A0ABV8KFA9</accession>
<dbReference type="InterPro" id="IPR001969">
    <property type="entry name" value="Aspartic_peptidase_AS"/>
</dbReference>
<evidence type="ECO:0000256" key="1">
    <source>
        <dbReference type="SAM" id="MobiDB-lite"/>
    </source>
</evidence>